<sequence length="572" mass="64490">MEAKIAKAMAKGYQNLKRKRATQCATNLNRVSRSVLPQLSSLKSPTNKLFKQRRLDGYKRKQANHGAHFRQSLLRCYFNFKKSGRPKRLMFYQNGEWTNFPQDVVDLVRKDLEIKKAAVEVEFNGHRLVLDFLHMYQMDLKTGLQHPIAWIDEEGGCFFPEVYGPSDEEPYDLYKQEGETANDSPFQEANGSNEIKLHPENEINGLDGSKLGECSGGSNALVNYIQINAKPACNQSDVKVEDSSNKMDGGEVGKAIDQDIGLDTYTNTNSVHEKLYLDTVQDMFLRGMSSFGHTNMVGICKISSPLMQTRWEMFQKQVEITKKVRGDANVHYAWLHSSKRELSILMRYGLGHCVRSPTKTIYGIALYLPAAGSACSSARYCDIDENGVRYMVLCRVILGKMELLRPGFGQFRPSSNDYDSGVDNLQRPGHYMVWNMNVSTHIYPEVIVTFKVSSDAQGHSVAQGPMDSKSSSVVMKGINQRIPGCQIPQGKTAGIPRAPTSSCIPLPILLAAISNRVPRKVMKHINMYYEQFRSGRISRDTFVWILRLIVGDSLLRTAIMNYRCKSNTKGCR</sequence>
<proteinExistence type="predicted"/>
<organism evidence="1 2">
    <name type="scientific">Bauhinia variegata</name>
    <name type="common">Purple orchid tree</name>
    <name type="synonym">Phanera variegata</name>
    <dbReference type="NCBI Taxonomy" id="167791"/>
    <lineage>
        <taxon>Eukaryota</taxon>
        <taxon>Viridiplantae</taxon>
        <taxon>Streptophyta</taxon>
        <taxon>Embryophyta</taxon>
        <taxon>Tracheophyta</taxon>
        <taxon>Spermatophyta</taxon>
        <taxon>Magnoliopsida</taxon>
        <taxon>eudicotyledons</taxon>
        <taxon>Gunneridae</taxon>
        <taxon>Pentapetalae</taxon>
        <taxon>rosids</taxon>
        <taxon>fabids</taxon>
        <taxon>Fabales</taxon>
        <taxon>Fabaceae</taxon>
        <taxon>Cercidoideae</taxon>
        <taxon>Cercideae</taxon>
        <taxon>Bauhiniinae</taxon>
        <taxon>Bauhinia</taxon>
    </lineage>
</organism>
<keyword evidence="2" id="KW-1185">Reference proteome</keyword>
<protein>
    <submittedName>
        <fullName evidence="1">Uncharacterized protein</fullName>
    </submittedName>
</protein>
<dbReference type="EMBL" id="CM039436">
    <property type="protein sequence ID" value="KAI4314520.1"/>
    <property type="molecule type" value="Genomic_DNA"/>
</dbReference>
<evidence type="ECO:0000313" key="1">
    <source>
        <dbReference type="EMBL" id="KAI4314520.1"/>
    </source>
</evidence>
<evidence type="ECO:0000313" key="2">
    <source>
        <dbReference type="Proteomes" id="UP000828941"/>
    </source>
</evidence>
<reference evidence="1 2" key="1">
    <citation type="journal article" date="2022" name="DNA Res.">
        <title>Chromosomal-level genome assembly of the orchid tree Bauhinia variegata (Leguminosae; Cercidoideae) supports the allotetraploid origin hypothesis of Bauhinia.</title>
        <authorList>
            <person name="Zhong Y."/>
            <person name="Chen Y."/>
            <person name="Zheng D."/>
            <person name="Pang J."/>
            <person name="Liu Y."/>
            <person name="Luo S."/>
            <person name="Meng S."/>
            <person name="Qian L."/>
            <person name="Wei D."/>
            <person name="Dai S."/>
            <person name="Zhou R."/>
        </authorList>
    </citation>
    <scope>NUCLEOTIDE SEQUENCE [LARGE SCALE GENOMIC DNA]</scope>
    <source>
        <strain evidence="1">BV-YZ2020</strain>
    </source>
</reference>
<comment type="caution">
    <text evidence="1">The sequence shown here is derived from an EMBL/GenBank/DDBJ whole genome shotgun (WGS) entry which is preliminary data.</text>
</comment>
<accession>A0ACB9LT93</accession>
<name>A0ACB9LT93_BAUVA</name>
<dbReference type="Proteomes" id="UP000828941">
    <property type="component" value="Chromosome 11"/>
</dbReference>
<gene>
    <name evidence="1" type="ORF">L6164_027421</name>
</gene>